<keyword evidence="4" id="KW-0862">Zinc</keyword>
<dbReference type="Gene3D" id="4.10.1110.10">
    <property type="entry name" value="AN1-like Zinc finger"/>
    <property type="match status" value="1"/>
</dbReference>
<name>A0A4S8IH74_MUSBA</name>
<feature type="compositionally biased region" description="Low complexity" evidence="7">
    <location>
        <begin position="154"/>
        <end position="165"/>
    </location>
</feature>
<dbReference type="AlphaFoldDB" id="A0A4S8IH74"/>
<evidence type="ECO:0008006" key="12">
    <source>
        <dbReference type="Google" id="ProtNLM"/>
    </source>
</evidence>
<feature type="domain" description="AN1-type" evidence="9">
    <location>
        <begin position="193"/>
        <end position="239"/>
    </location>
</feature>
<comment type="caution">
    <text evidence="10">The sequence shown here is derived from an EMBL/GenBank/DDBJ whole genome shotgun (WGS) entry which is preliminary data.</text>
</comment>
<dbReference type="SMART" id="SM00154">
    <property type="entry name" value="ZnF_AN1"/>
    <property type="match status" value="1"/>
</dbReference>
<keyword evidence="3 6" id="KW-0863">Zinc-finger</keyword>
<keyword evidence="5" id="KW-0346">Stress response</keyword>
<dbReference type="InterPro" id="IPR050652">
    <property type="entry name" value="AN1_A20_ZnFinger"/>
</dbReference>
<proteinExistence type="predicted"/>
<dbReference type="Gene3D" id="1.20.5.4770">
    <property type="match status" value="1"/>
</dbReference>
<dbReference type="GO" id="GO:0016567">
    <property type="term" value="P:protein ubiquitination"/>
    <property type="evidence" value="ECO:0007669"/>
    <property type="project" value="TreeGrafter"/>
</dbReference>
<dbReference type="SMART" id="SM00259">
    <property type="entry name" value="ZnF_A20"/>
    <property type="match status" value="1"/>
</dbReference>
<dbReference type="Pfam" id="PF01428">
    <property type="entry name" value="zf-AN1"/>
    <property type="match status" value="1"/>
</dbReference>
<dbReference type="GO" id="GO:0004842">
    <property type="term" value="F:ubiquitin-protein transferase activity"/>
    <property type="evidence" value="ECO:0007669"/>
    <property type="project" value="TreeGrafter"/>
</dbReference>
<protein>
    <recommendedName>
        <fullName evidence="12">AN1-type domain-containing protein</fullName>
    </recommendedName>
</protein>
<reference evidence="10 11" key="1">
    <citation type="journal article" date="2019" name="Nat. Plants">
        <title>Genome sequencing of Musa balbisiana reveals subgenome evolution and function divergence in polyploid bananas.</title>
        <authorList>
            <person name="Yao X."/>
        </authorList>
    </citation>
    <scope>NUCLEOTIDE SEQUENCE [LARGE SCALE GENOMIC DNA]</scope>
    <source>
        <strain evidence="11">cv. DH-PKW</strain>
        <tissue evidence="10">Leaves</tissue>
    </source>
</reference>
<comment type="function">
    <text evidence="1">May be involved in environmental stress response.</text>
</comment>
<sequence length="258" mass="28247">MSPHADFQGDSLRRLFRTRDRVVSVRPESTRPAALTRGHGIGHVDGLLRRRHDSVRRVKGQPDATQMANAIELKSGPPNSQLLQPTDRGPEEEEEEDDEEIEPMAQREEKEMELHAHESLALCINNCGFAGDPATNNMCQTCFQASAAAASSSLPRSCSRRSAPSIRPPDPADRAEEQGNPAAALASPAPAPARKVNRCLSCRKRVGLTGFRCRCGDLFCGEHRYSDRHDCGYDYKAAARAAIARANPVVRAAKIVRV</sequence>
<feature type="domain" description="A20-type" evidence="8">
    <location>
        <begin position="117"/>
        <end position="151"/>
    </location>
</feature>
<feature type="compositionally biased region" description="Acidic residues" evidence="7">
    <location>
        <begin position="90"/>
        <end position="102"/>
    </location>
</feature>
<gene>
    <name evidence="10" type="ORF">C4D60_Mb09t17550</name>
</gene>
<dbReference type="GO" id="GO:0003677">
    <property type="term" value="F:DNA binding"/>
    <property type="evidence" value="ECO:0007669"/>
    <property type="project" value="InterPro"/>
</dbReference>
<evidence type="ECO:0000256" key="4">
    <source>
        <dbReference type="ARBA" id="ARBA00022833"/>
    </source>
</evidence>
<evidence type="ECO:0000256" key="6">
    <source>
        <dbReference type="PROSITE-ProRule" id="PRU00449"/>
    </source>
</evidence>
<dbReference type="PANTHER" id="PTHR10634">
    <property type="entry name" value="AN1-TYPE ZINC FINGER PROTEIN"/>
    <property type="match status" value="1"/>
</dbReference>
<evidence type="ECO:0000256" key="3">
    <source>
        <dbReference type="ARBA" id="ARBA00022771"/>
    </source>
</evidence>
<dbReference type="FunFam" id="4.10.1110.10:FF:000001">
    <property type="entry name" value="Zinc finger AN1-type containing 6"/>
    <property type="match status" value="1"/>
</dbReference>
<dbReference type="PROSITE" id="PS51039">
    <property type="entry name" value="ZF_AN1"/>
    <property type="match status" value="1"/>
</dbReference>
<evidence type="ECO:0000256" key="1">
    <source>
        <dbReference type="ARBA" id="ARBA00003732"/>
    </source>
</evidence>
<dbReference type="SUPFAM" id="SSF57716">
    <property type="entry name" value="Glucocorticoid receptor-like (DNA-binding domain)"/>
    <property type="match status" value="1"/>
</dbReference>
<dbReference type="InterPro" id="IPR002653">
    <property type="entry name" value="Znf_A20"/>
</dbReference>
<dbReference type="Proteomes" id="UP000317650">
    <property type="component" value="Chromosome 9"/>
</dbReference>
<evidence type="ECO:0000256" key="2">
    <source>
        <dbReference type="ARBA" id="ARBA00022723"/>
    </source>
</evidence>
<dbReference type="PANTHER" id="PTHR10634:SF22">
    <property type="entry name" value="ZINC FINGER A20 AND AN1 DOMAIN-CONTAINING STRESS-ASSOCIATED PROTEIN 5"/>
    <property type="match status" value="1"/>
</dbReference>
<evidence type="ECO:0000313" key="10">
    <source>
        <dbReference type="EMBL" id="THU47623.1"/>
    </source>
</evidence>
<dbReference type="SUPFAM" id="SSF118310">
    <property type="entry name" value="AN1-like Zinc finger"/>
    <property type="match status" value="1"/>
</dbReference>
<evidence type="ECO:0000256" key="7">
    <source>
        <dbReference type="SAM" id="MobiDB-lite"/>
    </source>
</evidence>
<evidence type="ECO:0000256" key="5">
    <source>
        <dbReference type="ARBA" id="ARBA00023016"/>
    </source>
</evidence>
<dbReference type="EMBL" id="PYDT01000010">
    <property type="protein sequence ID" value="THU47623.1"/>
    <property type="molecule type" value="Genomic_DNA"/>
</dbReference>
<evidence type="ECO:0000313" key="11">
    <source>
        <dbReference type="Proteomes" id="UP000317650"/>
    </source>
</evidence>
<dbReference type="PROSITE" id="PS51036">
    <property type="entry name" value="ZF_A20"/>
    <property type="match status" value="1"/>
</dbReference>
<keyword evidence="2" id="KW-0479">Metal-binding</keyword>
<keyword evidence="11" id="KW-1185">Reference proteome</keyword>
<dbReference type="InterPro" id="IPR035896">
    <property type="entry name" value="AN1-like_Znf"/>
</dbReference>
<dbReference type="STRING" id="52838.A0A4S8IH74"/>
<accession>A0A4S8IH74</accession>
<dbReference type="InterPro" id="IPR000058">
    <property type="entry name" value="Znf_AN1"/>
</dbReference>
<organism evidence="10 11">
    <name type="scientific">Musa balbisiana</name>
    <name type="common">Banana</name>
    <dbReference type="NCBI Taxonomy" id="52838"/>
    <lineage>
        <taxon>Eukaryota</taxon>
        <taxon>Viridiplantae</taxon>
        <taxon>Streptophyta</taxon>
        <taxon>Embryophyta</taxon>
        <taxon>Tracheophyta</taxon>
        <taxon>Spermatophyta</taxon>
        <taxon>Magnoliopsida</taxon>
        <taxon>Liliopsida</taxon>
        <taxon>Zingiberales</taxon>
        <taxon>Musaceae</taxon>
        <taxon>Musa</taxon>
    </lineage>
</organism>
<feature type="region of interest" description="Disordered" evidence="7">
    <location>
        <begin position="71"/>
        <end position="103"/>
    </location>
</feature>
<evidence type="ECO:0000259" key="9">
    <source>
        <dbReference type="PROSITE" id="PS51039"/>
    </source>
</evidence>
<evidence type="ECO:0000259" key="8">
    <source>
        <dbReference type="PROSITE" id="PS51036"/>
    </source>
</evidence>
<feature type="region of interest" description="Disordered" evidence="7">
    <location>
        <begin position="154"/>
        <end position="189"/>
    </location>
</feature>
<dbReference type="Pfam" id="PF01754">
    <property type="entry name" value="zf-A20"/>
    <property type="match status" value="1"/>
</dbReference>
<dbReference type="GO" id="GO:0008270">
    <property type="term" value="F:zinc ion binding"/>
    <property type="evidence" value="ECO:0007669"/>
    <property type="project" value="UniProtKB-KW"/>
</dbReference>